<feature type="transmembrane region" description="Helical" evidence="1">
    <location>
        <begin position="74"/>
        <end position="92"/>
    </location>
</feature>
<evidence type="ECO:0000313" key="2">
    <source>
        <dbReference type="EMBL" id="QDE40454.1"/>
    </source>
</evidence>
<dbReference type="Proteomes" id="UP000316093">
    <property type="component" value="Chromosome"/>
</dbReference>
<dbReference type="OrthoDB" id="10008735at2"/>
<evidence type="ECO:0000256" key="1">
    <source>
        <dbReference type="SAM" id="Phobius"/>
    </source>
</evidence>
<keyword evidence="1" id="KW-0472">Membrane</keyword>
<accession>A0A4Y5Z5P9</accession>
<dbReference type="RefSeq" id="WP_139984194.1">
    <property type="nucleotide sequence ID" value="NZ_CP041046.1"/>
</dbReference>
<dbReference type="KEGG" id="lpy:FIV34_15200"/>
<organism evidence="2 3">
    <name type="scientific">Luteibacter pinisoli</name>
    <dbReference type="NCBI Taxonomy" id="2589080"/>
    <lineage>
        <taxon>Bacteria</taxon>
        <taxon>Pseudomonadati</taxon>
        <taxon>Pseudomonadota</taxon>
        <taxon>Gammaproteobacteria</taxon>
        <taxon>Lysobacterales</taxon>
        <taxon>Rhodanobacteraceae</taxon>
        <taxon>Luteibacter</taxon>
    </lineage>
</organism>
<sequence length="98" mass="10569">MTSGAFRDTLRARGFARGAVWVTDDRTGASLMAGFLSFDFTPFQALMIACAVIEAGLIFAQLRYVPKTPQTRRLQTAALGVGFVVIIGAALFKLRLVA</sequence>
<gene>
    <name evidence="2" type="ORF">FIV34_15200</name>
</gene>
<keyword evidence="3" id="KW-1185">Reference proteome</keyword>
<proteinExistence type="predicted"/>
<protein>
    <submittedName>
        <fullName evidence="2">Uncharacterized protein</fullName>
    </submittedName>
</protein>
<dbReference type="AlphaFoldDB" id="A0A4Y5Z5P9"/>
<name>A0A4Y5Z5P9_9GAMM</name>
<evidence type="ECO:0000313" key="3">
    <source>
        <dbReference type="Proteomes" id="UP000316093"/>
    </source>
</evidence>
<keyword evidence="1" id="KW-1133">Transmembrane helix</keyword>
<dbReference type="EMBL" id="CP041046">
    <property type="protein sequence ID" value="QDE40454.1"/>
    <property type="molecule type" value="Genomic_DNA"/>
</dbReference>
<reference evidence="2 3" key="1">
    <citation type="submission" date="2019-06" db="EMBL/GenBank/DDBJ databases">
        <title>A complete genome sequence for Luteibacter pinisoli MAH-14.</title>
        <authorList>
            <person name="Baltrus D.A."/>
        </authorList>
    </citation>
    <scope>NUCLEOTIDE SEQUENCE [LARGE SCALE GENOMIC DNA]</scope>
    <source>
        <strain evidence="2 3">MAH-14</strain>
    </source>
</reference>
<feature type="transmembrane region" description="Helical" evidence="1">
    <location>
        <begin position="43"/>
        <end position="62"/>
    </location>
</feature>
<keyword evidence="1" id="KW-0812">Transmembrane</keyword>